<sequence>MAKNKRKVGEKGEQWAVDFLVAKGYEIIERNYQASRYEIDIIARQGEWLVFVEVKLRGDQDHGLPEDNAGKAKQNFLIKGADIYLNQNDWDGKVRFDLIAITVRPFEIVHFEDAFY</sequence>
<evidence type="ECO:0000313" key="4">
    <source>
        <dbReference type="Proteomes" id="UP000050454"/>
    </source>
</evidence>
<dbReference type="EMBL" id="LGTQ01000006">
    <property type="protein sequence ID" value="KPM48521.1"/>
    <property type="molecule type" value="Genomic_DNA"/>
</dbReference>
<dbReference type="HAMAP" id="MF_00048">
    <property type="entry name" value="UPF0102"/>
    <property type="match status" value="1"/>
</dbReference>
<keyword evidence="3" id="KW-0540">Nuclease</keyword>
<keyword evidence="3" id="KW-0378">Hydrolase</keyword>
<comment type="similarity">
    <text evidence="1 2">Belongs to the UPF0102 family.</text>
</comment>
<dbReference type="CDD" id="cd20736">
    <property type="entry name" value="PoNe_Nuclease"/>
    <property type="match status" value="1"/>
</dbReference>
<organism evidence="3 4">
    <name type="scientific">Jiulongibacter sediminis</name>
    <dbReference type="NCBI Taxonomy" id="1605367"/>
    <lineage>
        <taxon>Bacteria</taxon>
        <taxon>Pseudomonadati</taxon>
        <taxon>Bacteroidota</taxon>
        <taxon>Cytophagia</taxon>
        <taxon>Cytophagales</taxon>
        <taxon>Leadbetterellaceae</taxon>
        <taxon>Jiulongibacter</taxon>
    </lineage>
</organism>
<evidence type="ECO:0000256" key="1">
    <source>
        <dbReference type="ARBA" id="ARBA00006738"/>
    </source>
</evidence>
<keyword evidence="4" id="KW-1185">Reference proteome</keyword>
<dbReference type="STRING" id="1605367.AFM12_07820"/>
<dbReference type="InterPro" id="IPR003509">
    <property type="entry name" value="UPF0102_YraN-like"/>
</dbReference>
<proteinExistence type="inferred from homology"/>
<dbReference type="InterPro" id="IPR011335">
    <property type="entry name" value="Restrct_endonuc-II-like"/>
</dbReference>
<keyword evidence="3" id="KW-0255">Endonuclease</keyword>
<dbReference type="OrthoDB" id="9802516at2"/>
<protein>
    <recommendedName>
        <fullName evidence="2">UPF0102 protein AFM12_07820</fullName>
    </recommendedName>
</protein>
<evidence type="ECO:0000256" key="2">
    <source>
        <dbReference type="HAMAP-Rule" id="MF_00048"/>
    </source>
</evidence>
<dbReference type="Pfam" id="PF02021">
    <property type="entry name" value="UPF0102"/>
    <property type="match status" value="1"/>
</dbReference>
<dbReference type="SUPFAM" id="SSF52980">
    <property type="entry name" value="Restriction endonuclease-like"/>
    <property type="match status" value="1"/>
</dbReference>
<dbReference type="GO" id="GO:0003676">
    <property type="term" value="F:nucleic acid binding"/>
    <property type="evidence" value="ECO:0007669"/>
    <property type="project" value="InterPro"/>
</dbReference>
<dbReference type="Gene3D" id="3.40.1350.10">
    <property type="match status" value="1"/>
</dbReference>
<reference evidence="3 4" key="1">
    <citation type="submission" date="2015-07" db="EMBL/GenBank/DDBJ databases">
        <title>The draft genome sequence of Leadbetterella sp. JN14-9.</title>
        <authorList>
            <person name="Liu Y."/>
            <person name="Du J."/>
            <person name="Shao Z."/>
        </authorList>
    </citation>
    <scope>NUCLEOTIDE SEQUENCE [LARGE SCALE GENOMIC DNA]</scope>
    <source>
        <strain evidence="3 4">JN14-9</strain>
    </source>
</reference>
<dbReference type="PANTHER" id="PTHR34039">
    <property type="entry name" value="UPF0102 PROTEIN YRAN"/>
    <property type="match status" value="1"/>
</dbReference>
<accession>A0A0P7BCZ7</accession>
<dbReference type="NCBIfam" id="NF009150">
    <property type="entry name" value="PRK12497.1-3"/>
    <property type="match status" value="1"/>
</dbReference>
<dbReference type="RefSeq" id="WP_055146283.1">
    <property type="nucleotide sequence ID" value="NZ_JXSZ01000006.1"/>
</dbReference>
<name>A0A0P7BCZ7_9BACT</name>
<dbReference type="InterPro" id="IPR011856">
    <property type="entry name" value="tRNA_endonuc-like_dom_sf"/>
</dbReference>
<evidence type="ECO:0000313" key="3">
    <source>
        <dbReference type="EMBL" id="KPM48521.1"/>
    </source>
</evidence>
<gene>
    <name evidence="3" type="ORF">AFM12_07820</name>
</gene>
<dbReference type="PANTHER" id="PTHR34039:SF1">
    <property type="entry name" value="UPF0102 PROTEIN YRAN"/>
    <property type="match status" value="1"/>
</dbReference>
<comment type="caution">
    <text evidence="3">The sequence shown here is derived from an EMBL/GenBank/DDBJ whole genome shotgun (WGS) entry which is preliminary data.</text>
</comment>
<dbReference type="Proteomes" id="UP000050454">
    <property type="component" value="Unassembled WGS sequence"/>
</dbReference>
<dbReference type="GO" id="GO:0004519">
    <property type="term" value="F:endonuclease activity"/>
    <property type="evidence" value="ECO:0007669"/>
    <property type="project" value="UniProtKB-KW"/>
</dbReference>
<dbReference type="AlphaFoldDB" id="A0A0P7BCZ7"/>